<evidence type="ECO:0000313" key="4">
    <source>
        <dbReference type="Proteomes" id="UP000053911"/>
    </source>
</evidence>
<dbReference type="InterPro" id="IPR027417">
    <property type="entry name" value="P-loop_NTPase"/>
</dbReference>
<keyword evidence="1" id="KW-0677">Repeat</keyword>
<feature type="domain" description="Nephrocystin 3-like N-terminal" evidence="2">
    <location>
        <begin position="3"/>
        <end position="39"/>
    </location>
</feature>
<accession>A0A101EKE0</accession>
<reference evidence="4" key="1">
    <citation type="journal article" date="2015" name="MBio">
        <title>Genome-Resolved Metagenomic Analysis Reveals Roles for Candidate Phyla and Other Microbial Community Members in Biogeochemical Transformations in Oil Reservoirs.</title>
        <authorList>
            <person name="Hu P."/>
            <person name="Tom L."/>
            <person name="Singh A."/>
            <person name="Thomas B.C."/>
            <person name="Baker B.J."/>
            <person name="Piceno Y.M."/>
            <person name="Andersen G.L."/>
            <person name="Banfield J.F."/>
        </authorList>
    </citation>
    <scope>NUCLEOTIDE SEQUENCE [LARGE SCALE GENOMIC DNA]</scope>
</reference>
<dbReference type="Proteomes" id="UP000053911">
    <property type="component" value="Unassembled WGS sequence"/>
</dbReference>
<name>A0A101EKE0_9EURY</name>
<protein>
    <submittedName>
        <fullName evidence="3">Thymidylate kinase</fullName>
    </submittedName>
</protein>
<dbReference type="Pfam" id="PF24883">
    <property type="entry name" value="NPHP3_N"/>
    <property type="match status" value="1"/>
</dbReference>
<keyword evidence="3" id="KW-0418">Kinase</keyword>
<proteinExistence type="predicted"/>
<sequence>MKKAKLLCISGIDGSGKTTISRILVKELQGKNKKACYIYGRIIPIFTRIGIFFGKAFILKQSKGAVSKSYKDYEAHKKSFLKNNILLRVLFKYSFLFEQLIQIYIKVVPKILFCDYVILDRYIYDTIITDISPNLEMSSQDALNLTKKYLKFVPKPSMIILIDVPEEIAYRRKTDIPHIDYLKIRRKLYLEVFMGLKEDDTGVPIYIIDGTKDISELILELFTKLEGG</sequence>
<dbReference type="SUPFAM" id="SSF52540">
    <property type="entry name" value="P-loop containing nucleoside triphosphate hydrolases"/>
    <property type="match status" value="1"/>
</dbReference>
<dbReference type="GO" id="GO:0016301">
    <property type="term" value="F:kinase activity"/>
    <property type="evidence" value="ECO:0007669"/>
    <property type="project" value="UniProtKB-KW"/>
</dbReference>
<dbReference type="Gene3D" id="3.40.50.300">
    <property type="entry name" value="P-loop containing nucleotide triphosphate hydrolases"/>
    <property type="match status" value="1"/>
</dbReference>
<keyword evidence="3" id="KW-0808">Transferase</keyword>
<evidence type="ECO:0000256" key="1">
    <source>
        <dbReference type="ARBA" id="ARBA00022737"/>
    </source>
</evidence>
<comment type="caution">
    <text evidence="3">The sequence shown here is derived from an EMBL/GenBank/DDBJ whole genome shotgun (WGS) entry which is preliminary data.</text>
</comment>
<gene>
    <name evidence="3" type="ORF">XD54_1711</name>
</gene>
<dbReference type="PATRIC" id="fig|172049.5.peg.1345"/>
<organism evidence="3 4">
    <name type="scientific">Thermococcus sibiricus</name>
    <dbReference type="NCBI Taxonomy" id="172049"/>
    <lineage>
        <taxon>Archaea</taxon>
        <taxon>Methanobacteriati</taxon>
        <taxon>Methanobacteriota</taxon>
        <taxon>Thermococci</taxon>
        <taxon>Thermococcales</taxon>
        <taxon>Thermococcaceae</taxon>
        <taxon>Thermococcus</taxon>
    </lineage>
</organism>
<dbReference type="InterPro" id="IPR056884">
    <property type="entry name" value="NPHP3-like_N"/>
</dbReference>
<dbReference type="EMBL" id="LGFD01000041">
    <property type="protein sequence ID" value="KUK17002.1"/>
    <property type="molecule type" value="Genomic_DNA"/>
</dbReference>
<evidence type="ECO:0000259" key="2">
    <source>
        <dbReference type="Pfam" id="PF24883"/>
    </source>
</evidence>
<dbReference type="AlphaFoldDB" id="A0A101EKE0"/>
<dbReference type="RefSeq" id="WP_283217863.1">
    <property type="nucleotide sequence ID" value="NZ_LGFD01000041.1"/>
</dbReference>
<evidence type="ECO:0000313" key="3">
    <source>
        <dbReference type="EMBL" id="KUK17002.1"/>
    </source>
</evidence>